<dbReference type="Proteomes" id="UP000182229">
    <property type="component" value="Unassembled WGS sequence"/>
</dbReference>
<proteinExistence type="predicted"/>
<evidence type="ECO:0000313" key="1">
    <source>
        <dbReference type="EMBL" id="OJH38665.1"/>
    </source>
</evidence>
<accession>A0A1L9B8T2</accession>
<organism evidence="1 2">
    <name type="scientific">Cystobacter ferrugineus</name>
    <dbReference type="NCBI Taxonomy" id="83449"/>
    <lineage>
        <taxon>Bacteria</taxon>
        <taxon>Pseudomonadati</taxon>
        <taxon>Myxococcota</taxon>
        <taxon>Myxococcia</taxon>
        <taxon>Myxococcales</taxon>
        <taxon>Cystobacterineae</taxon>
        <taxon>Archangiaceae</taxon>
        <taxon>Cystobacter</taxon>
    </lineage>
</organism>
<dbReference type="STRING" id="83449.BON30_20755"/>
<evidence type="ECO:0000313" key="2">
    <source>
        <dbReference type="Proteomes" id="UP000182229"/>
    </source>
</evidence>
<dbReference type="InterPro" id="IPR058240">
    <property type="entry name" value="rSAM_sf"/>
</dbReference>
<dbReference type="EMBL" id="MPIN01000005">
    <property type="protein sequence ID" value="OJH38665.1"/>
    <property type="molecule type" value="Genomic_DNA"/>
</dbReference>
<comment type="caution">
    <text evidence="1">The sequence shown here is derived from an EMBL/GenBank/DDBJ whole genome shotgun (WGS) entry which is preliminary data.</text>
</comment>
<protein>
    <recommendedName>
        <fullName evidence="3">Radical SAM protein</fullName>
    </recommendedName>
</protein>
<reference evidence="2" key="1">
    <citation type="submission" date="2016-11" db="EMBL/GenBank/DDBJ databases">
        <authorList>
            <person name="Shukria A."/>
            <person name="Stevens D.C."/>
        </authorList>
    </citation>
    <scope>NUCLEOTIDE SEQUENCE [LARGE SCALE GENOMIC DNA]</scope>
    <source>
        <strain evidence="2">Cbfe23</strain>
    </source>
</reference>
<name>A0A1L9B8T2_9BACT</name>
<gene>
    <name evidence="1" type="ORF">BON30_20755</name>
</gene>
<evidence type="ECO:0008006" key="3">
    <source>
        <dbReference type="Google" id="ProtNLM"/>
    </source>
</evidence>
<keyword evidence="2" id="KW-1185">Reference proteome</keyword>
<dbReference type="OrthoDB" id="5378099at2"/>
<sequence>MPVPAVLPPALAALPVRRKVPPPEQLRAHALEGSLWPVALPVTFTPFASARPCSARCVFCSETLRPHGSGRLSASLRPGPRYQEGLARALAALQGLPLGISLSGLESTDAPEWLLGVLDVLEAHERHPEGHVEEKVLYSNAAGLCAETSGEVLLPRLARYGLTRVEISRHHPDASRNDGIMRFRPGQPVARQEVFEEAVRAARGHVPVRLVCIVQRTGVATPADVVDYLRWAVERLGVTDVVFREFSRLHGLYQPNATWRTIERDRVPIESLLEPLLPDGPGSDFEPVDVTQGYYYWNARLRWRGQCAVTFEASDYQDMKARHHSGVIHKFVFHANGNLCADWDPEREVLLRTA</sequence>
<dbReference type="CDD" id="cd01335">
    <property type="entry name" value="Radical_SAM"/>
    <property type="match status" value="1"/>
</dbReference>
<dbReference type="RefSeq" id="WP_071900113.1">
    <property type="nucleotide sequence ID" value="NZ_MPIN01000005.1"/>
</dbReference>
<reference evidence="1 2" key="2">
    <citation type="submission" date="2016-12" db="EMBL/GenBank/DDBJ databases">
        <title>Draft Genome Sequence of Cystobacter ferrugineus Strain Cbfe23.</title>
        <authorList>
            <person name="Akbar S."/>
            <person name="Dowd S.E."/>
            <person name="Stevens D.C."/>
        </authorList>
    </citation>
    <scope>NUCLEOTIDE SEQUENCE [LARGE SCALE GENOMIC DNA]</scope>
    <source>
        <strain evidence="1 2">Cbfe23</strain>
    </source>
</reference>
<dbReference type="SUPFAM" id="SSF102114">
    <property type="entry name" value="Radical SAM enzymes"/>
    <property type="match status" value="1"/>
</dbReference>
<dbReference type="AlphaFoldDB" id="A0A1L9B8T2"/>